<dbReference type="KEGG" id="llu:AKJ09_03273"/>
<evidence type="ECO:0000313" key="1">
    <source>
        <dbReference type="EMBL" id="AKU96609.1"/>
    </source>
</evidence>
<name>A0A0K1PU02_9BACT</name>
<evidence type="ECO:0000313" key="2">
    <source>
        <dbReference type="Proteomes" id="UP000064967"/>
    </source>
</evidence>
<proteinExistence type="predicted"/>
<reference evidence="1 2" key="1">
    <citation type="submission" date="2015-08" db="EMBL/GenBank/DDBJ databases">
        <authorList>
            <person name="Babu N.S."/>
            <person name="Beckwith C.J."/>
            <person name="Beseler K.G."/>
            <person name="Brison A."/>
            <person name="Carone J.V."/>
            <person name="Caskin T.P."/>
            <person name="Diamond M."/>
            <person name="Durham M.E."/>
            <person name="Foxe J.M."/>
            <person name="Go M."/>
            <person name="Henderson B.A."/>
            <person name="Jones I.B."/>
            <person name="McGettigan J.A."/>
            <person name="Micheletti S.J."/>
            <person name="Nasrallah M.E."/>
            <person name="Ortiz D."/>
            <person name="Piller C.R."/>
            <person name="Privatt S.R."/>
            <person name="Schneider S.L."/>
            <person name="Sharp S."/>
            <person name="Smith T.C."/>
            <person name="Stanton J.D."/>
            <person name="Ullery H.E."/>
            <person name="Wilson R.J."/>
            <person name="Serrano M.G."/>
            <person name="Buck G."/>
            <person name="Lee V."/>
            <person name="Wang Y."/>
            <person name="Carvalho R."/>
            <person name="Voegtly L."/>
            <person name="Shi R."/>
            <person name="Duckworth R."/>
            <person name="Johnson A."/>
            <person name="Loviza R."/>
            <person name="Walstead R."/>
            <person name="Shah Z."/>
            <person name="Kiflezghi M."/>
            <person name="Wade K."/>
            <person name="Ball S.L."/>
            <person name="Bradley K.W."/>
            <person name="Asai D.J."/>
            <person name="Bowman C.A."/>
            <person name="Russell D.A."/>
            <person name="Pope W.H."/>
            <person name="Jacobs-Sera D."/>
            <person name="Hendrix R.W."/>
            <person name="Hatfull G.F."/>
        </authorList>
    </citation>
    <scope>NUCLEOTIDE SEQUENCE [LARGE SCALE GENOMIC DNA]</scope>
    <source>
        <strain evidence="1 2">DSM 27648</strain>
    </source>
</reference>
<dbReference type="STRING" id="1391654.AKJ09_03273"/>
<dbReference type="RefSeq" id="WP_205633714.1">
    <property type="nucleotide sequence ID" value="NZ_CP012333.1"/>
</dbReference>
<dbReference type="Proteomes" id="UP000064967">
    <property type="component" value="Chromosome"/>
</dbReference>
<gene>
    <name evidence="1" type="ORF">AKJ09_03273</name>
</gene>
<organism evidence="1 2">
    <name type="scientific">Labilithrix luteola</name>
    <dbReference type="NCBI Taxonomy" id="1391654"/>
    <lineage>
        <taxon>Bacteria</taxon>
        <taxon>Pseudomonadati</taxon>
        <taxon>Myxococcota</taxon>
        <taxon>Polyangia</taxon>
        <taxon>Polyangiales</taxon>
        <taxon>Labilitrichaceae</taxon>
        <taxon>Labilithrix</taxon>
    </lineage>
</organism>
<dbReference type="AlphaFoldDB" id="A0A0K1PU02"/>
<protein>
    <submittedName>
        <fullName evidence="1">Uncharacterized protein</fullName>
    </submittedName>
</protein>
<dbReference type="EMBL" id="CP012333">
    <property type="protein sequence ID" value="AKU96609.1"/>
    <property type="molecule type" value="Genomic_DNA"/>
</dbReference>
<sequence length="60" mass="6292">MMRKDTEISIVVPGSAKALDLDVSRNGTPIAQTTVHPVYETKSDGRGGSCTTAFVALGLK</sequence>
<accession>A0A0K1PU02</accession>
<keyword evidence="2" id="KW-1185">Reference proteome</keyword>